<organism evidence="2 3">
    <name type="scientific">Jatrophihabitans telluris</name>
    <dbReference type="NCBI Taxonomy" id="2038343"/>
    <lineage>
        <taxon>Bacteria</taxon>
        <taxon>Bacillati</taxon>
        <taxon>Actinomycetota</taxon>
        <taxon>Actinomycetes</taxon>
        <taxon>Jatrophihabitantales</taxon>
        <taxon>Jatrophihabitantaceae</taxon>
        <taxon>Jatrophihabitans</taxon>
    </lineage>
</organism>
<evidence type="ECO:0000313" key="3">
    <source>
        <dbReference type="Proteomes" id="UP001056336"/>
    </source>
</evidence>
<keyword evidence="1" id="KW-0812">Transmembrane</keyword>
<accession>A0ABY4R2B0</accession>
<dbReference type="EMBL" id="CP097332">
    <property type="protein sequence ID" value="UQX89296.1"/>
    <property type="molecule type" value="Genomic_DNA"/>
</dbReference>
<keyword evidence="1" id="KW-1133">Transmembrane helix</keyword>
<protein>
    <submittedName>
        <fullName evidence="2">Uncharacterized protein</fullName>
    </submittedName>
</protein>
<feature type="transmembrane region" description="Helical" evidence="1">
    <location>
        <begin position="73"/>
        <end position="93"/>
    </location>
</feature>
<dbReference type="Proteomes" id="UP001056336">
    <property type="component" value="Chromosome"/>
</dbReference>
<proteinExistence type="predicted"/>
<reference evidence="2" key="2">
    <citation type="submission" date="2022-05" db="EMBL/GenBank/DDBJ databases">
        <authorList>
            <person name="Kim J.-S."/>
            <person name="Lee K."/>
            <person name="Suh M."/>
            <person name="Eom M."/>
            <person name="Kim J.-S."/>
            <person name="Kim D.-S."/>
            <person name="Ko S.-H."/>
            <person name="Shin Y."/>
            <person name="Lee J.-S."/>
        </authorList>
    </citation>
    <scope>NUCLEOTIDE SEQUENCE</scope>
    <source>
        <strain evidence="2">N237</strain>
    </source>
</reference>
<gene>
    <name evidence="2" type="ORF">M6D93_04650</name>
</gene>
<evidence type="ECO:0000256" key="1">
    <source>
        <dbReference type="SAM" id="Phobius"/>
    </source>
</evidence>
<feature type="transmembrane region" description="Helical" evidence="1">
    <location>
        <begin position="41"/>
        <end position="61"/>
    </location>
</feature>
<reference evidence="2" key="1">
    <citation type="journal article" date="2018" name="Int. J. Syst. Evol. Microbiol.">
        <title>Jatrophihabitans telluris sp. nov., isolated from sediment soil of lava forest wetlands and the emended description of the genus Jatrophihabitans.</title>
        <authorList>
            <person name="Lee K.C."/>
            <person name="Suh M.K."/>
            <person name="Eom M.K."/>
            <person name="Kim K.K."/>
            <person name="Kim J.S."/>
            <person name="Kim D.S."/>
            <person name="Ko S.H."/>
            <person name="Shin Y.K."/>
            <person name="Lee J.S."/>
        </authorList>
    </citation>
    <scope>NUCLEOTIDE SEQUENCE</scope>
    <source>
        <strain evidence="2">N237</strain>
    </source>
</reference>
<keyword evidence="1" id="KW-0472">Membrane</keyword>
<dbReference type="RefSeq" id="WP_249773192.1">
    <property type="nucleotide sequence ID" value="NZ_CP097332.1"/>
</dbReference>
<evidence type="ECO:0000313" key="2">
    <source>
        <dbReference type="EMBL" id="UQX89296.1"/>
    </source>
</evidence>
<feature type="transmembrane region" description="Helical" evidence="1">
    <location>
        <begin position="130"/>
        <end position="153"/>
    </location>
</feature>
<sequence>MFSDDDLHAMDAAERAELLRRLVASTGQASLVEGRTQRERYVAITAVAAAFLVGWVVYLAATLPRTYTTGHWRLTWVGFDCALAFVLAATALLALWRRQLVIVTSVMAGTLLICDAWFDTTTAAGRDRWLSWVSVPLETILAIVLLGTGGVFLHHLGSTASAAPSSTGSRLRPLLGMEVGGLRSTIRSLRGRPTEPSKAP</sequence>
<name>A0ABY4R2B0_9ACTN</name>
<keyword evidence="3" id="KW-1185">Reference proteome</keyword>